<reference evidence="6" key="1">
    <citation type="submission" date="2020-02" db="EMBL/GenBank/DDBJ databases">
        <authorList>
            <person name="Meier V. D."/>
        </authorList>
    </citation>
    <scope>NUCLEOTIDE SEQUENCE</scope>
    <source>
        <strain evidence="6">AVDCRST_MAG06</strain>
    </source>
</reference>
<dbReference type="EMBL" id="CADCUP010000199">
    <property type="protein sequence ID" value="CAA9413310.1"/>
    <property type="molecule type" value="Genomic_DNA"/>
</dbReference>
<dbReference type="GO" id="GO:0000502">
    <property type="term" value="C:proteasome complex"/>
    <property type="evidence" value="ECO:0007669"/>
    <property type="project" value="UniProtKB-KW"/>
</dbReference>
<comment type="similarity">
    <text evidence="1">Belongs to the Bpa family.</text>
</comment>
<feature type="region of interest" description="Disordered" evidence="5">
    <location>
        <begin position="170"/>
        <end position="204"/>
    </location>
</feature>
<feature type="region of interest" description="Disordered" evidence="5">
    <location>
        <begin position="1"/>
        <end position="22"/>
    </location>
</feature>
<evidence type="ECO:0000313" key="6">
    <source>
        <dbReference type="EMBL" id="CAA9413310.1"/>
    </source>
</evidence>
<dbReference type="GO" id="GO:0061136">
    <property type="term" value="P:regulation of proteasomal protein catabolic process"/>
    <property type="evidence" value="ECO:0007669"/>
    <property type="project" value="InterPro"/>
</dbReference>
<proteinExistence type="inferred from homology"/>
<accession>A0A6N3IZ48</accession>
<keyword evidence="4" id="KW-0647">Proteasome</keyword>
<evidence type="ECO:0000256" key="2">
    <source>
        <dbReference type="ARBA" id="ARBA00011402"/>
    </source>
</evidence>
<dbReference type="Pfam" id="PF10759">
    <property type="entry name" value="BPA"/>
    <property type="match status" value="1"/>
</dbReference>
<dbReference type="RefSeq" id="WP_295661179.1">
    <property type="nucleotide sequence ID" value="NZ_CADCUP010000199.1"/>
</dbReference>
<name>A0A6N3IZ48_9ACTN</name>
<gene>
    <name evidence="6" type="ORF">AVDCRST_MAG06-3003</name>
</gene>
<dbReference type="InterPro" id="IPR019695">
    <property type="entry name" value="Proteasome_act"/>
</dbReference>
<protein>
    <recommendedName>
        <fullName evidence="3">Bacterial proteasome activator</fullName>
    </recommendedName>
</protein>
<evidence type="ECO:0000256" key="1">
    <source>
        <dbReference type="ARBA" id="ARBA00006639"/>
    </source>
</evidence>
<dbReference type="AlphaFoldDB" id="A0A6N3IZ48"/>
<organism evidence="6">
    <name type="scientific">uncultured Nocardioides sp</name>
    <dbReference type="NCBI Taxonomy" id="198441"/>
    <lineage>
        <taxon>Bacteria</taxon>
        <taxon>Bacillati</taxon>
        <taxon>Actinomycetota</taxon>
        <taxon>Actinomycetes</taxon>
        <taxon>Propionibacteriales</taxon>
        <taxon>Nocardioidaceae</taxon>
        <taxon>Nocardioides</taxon>
        <taxon>environmental samples</taxon>
    </lineage>
</organism>
<evidence type="ECO:0000256" key="4">
    <source>
        <dbReference type="ARBA" id="ARBA00022942"/>
    </source>
</evidence>
<comment type="subunit">
    <text evidence="2">Forms a homooligomeric, either hexameric or heptameric, ring-like structure which stacks co-axially with the proteasomal alpha-rings.</text>
</comment>
<evidence type="ECO:0000256" key="3">
    <source>
        <dbReference type="ARBA" id="ARBA00014831"/>
    </source>
</evidence>
<sequence>MSEQIPEGHVLVIGPDGQPVGTVPAASVEQAVERAAAEAADGDGEGEGPRHVTELVEHPAKVMRIGTMIRQLLEEVKAAPLDEASRNRLKEIHAASIAELESGLAPELVEELQRLSLPFTEAGTPSEGELRIAQAQLVGWLEGLFHGIQTAIYAQQMASRSQLEQMRRALPGGAGHPQDPTGQPGMAPQQRPDDAGPGTGGMYL</sequence>
<evidence type="ECO:0000256" key="5">
    <source>
        <dbReference type="SAM" id="MobiDB-lite"/>
    </source>
</evidence>